<evidence type="ECO:0000313" key="1">
    <source>
        <dbReference type="EMBL" id="WTY96616.1"/>
    </source>
</evidence>
<proteinExistence type="predicted"/>
<dbReference type="AlphaFoldDB" id="A0AAU3GVQ7"/>
<sequence>MKLEVSTHKLFGYRSTLRTAKRLADEAVRVVNRAVAGRMPDVQVVLTGERDLAEVATAAEWETAGCTDKRVQARSLRAAKRLARDTAGRAIPLADGGVLIVVNVDQHPNEAVFALTLVHELVHAMQMSRKGVRDRLIAGLRHDLGVERMSRRLSREHDRLTEAEEKEAYGSEYLAGRLVPSAAA</sequence>
<protein>
    <recommendedName>
        <fullName evidence="2">TIGR04338 family metallohydrolase</fullName>
    </recommendedName>
</protein>
<name>A0AAU3GVQ7_9ACTN</name>
<accession>A0AAU3GVQ7</accession>
<reference evidence="1" key="1">
    <citation type="submission" date="2022-10" db="EMBL/GenBank/DDBJ databases">
        <title>The complete genomes of actinobacterial strains from the NBC collection.</title>
        <authorList>
            <person name="Joergensen T.S."/>
            <person name="Alvarez Arevalo M."/>
            <person name="Sterndorff E.B."/>
            <person name="Faurdal D."/>
            <person name="Vuksanovic O."/>
            <person name="Mourched A.-S."/>
            <person name="Charusanti P."/>
            <person name="Shaw S."/>
            <person name="Blin K."/>
            <person name="Weber T."/>
        </authorList>
    </citation>
    <scope>NUCLEOTIDE SEQUENCE</scope>
    <source>
        <strain evidence="1">NBC_01401</strain>
    </source>
</reference>
<evidence type="ECO:0008006" key="2">
    <source>
        <dbReference type="Google" id="ProtNLM"/>
    </source>
</evidence>
<gene>
    <name evidence="1" type="ORF">OG626_17755</name>
</gene>
<dbReference type="EMBL" id="CP109535">
    <property type="protein sequence ID" value="WTY96616.1"/>
    <property type="molecule type" value="Genomic_DNA"/>
</dbReference>
<organism evidence="1">
    <name type="scientific">Streptomyces sp. NBC_01401</name>
    <dbReference type="NCBI Taxonomy" id="2903854"/>
    <lineage>
        <taxon>Bacteria</taxon>
        <taxon>Bacillati</taxon>
        <taxon>Actinomycetota</taxon>
        <taxon>Actinomycetes</taxon>
        <taxon>Kitasatosporales</taxon>
        <taxon>Streptomycetaceae</taxon>
        <taxon>Streptomyces</taxon>
    </lineage>
</organism>